<dbReference type="SMART" id="SM00355">
    <property type="entry name" value="ZnF_C2H2"/>
    <property type="match status" value="6"/>
</dbReference>
<dbReference type="KEGG" id="egl:EGR_05060"/>
<dbReference type="InterPro" id="IPR036236">
    <property type="entry name" value="Znf_C2H2_sf"/>
</dbReference>
<evidence type="ECO:0000256" key="4">
    <source>
        <dbReference type="ARBA" id="ARBA00022833"/>
    </source>
</evidence>
<feature type="domain" description="C2H2-type" evidence="7">
    <location>
        <begin position="84"/>
        <end position="111"/>
    </location>
</feature>
<dbReference type="PROSITE" id="PS00028">
    <property type="entry name" value="ZINC_FINGER_C2H2_1"/>
    <property type="match status" value="3"/>
</dbReference>
<dbReference type="GeneID" id="36340775"/>
<sequence length="370" mass="42476">MLLSSDMQRPFKCPCGRSYIRRQHLSRHAATCAGTPTTPRRSKSLLDKSSDRIEYFCPKCNLGQFYKKKSVWAHISIVHGDRRFKCIKCDAAFTTNSKLERHQKRHHDVKCQICDTMRMSSAPSGGICDVTDASASNPPPDFNERFENFNELRRHIAKHHPNNKFICKICNRRFSRRAHMLEHEWSHAPVEERRIFVCTHCSPVMPNPVAYTSKRGLMAHIRAVHVSELRRFPCTYSSCPAILSTKQKLKQHLRLHERESGSEVVRVFQRPSLHPSRRAHALAPPPPMATSSQTKYGARTPRPKRQRPVEAQCWIQARWYRQTGQVTQILSAVADPSPLRLTSSWPMPSNLTSSLVFIVVSLFTESMSCH</sequence>
<keyword evidence="9" id="KW-1185">Reference proteome</keyword>
<dbReference type="OrthoDB" id="2687452at2759"/>
<dbReference type="EMBL" id="APAU02000035">
    <property type="protein sequence ID" value="EUB60062.1"/>
    <property type="molecule type" value="Genomic_DNA"/>
</dbReference>
<evidence type="ECO:0000256" key="2">
    <source>
        <dbReference type="ARBA" id="ARBA00022737"/>
    </source>
</evidence>
<dbReference type="GO" id="GO:0000981">
    <property type="term" value="F:DNA-binding transcription factor activity, RNA polymerase II-specific"/>
    <property type="evidence" value="ECO:0007669"/>
    <property type="project" value="TreeGrafter"/>
</dbReference>
<dbReference type="RefSeq" id="XP_024351258.1">
    <property type="nucleotide sequence ID" value="XM_024494309.1"/>
</dbReference>
<dbReference type="AlphaFoldDB" id="W6UP51"/>
<keyword evidence="1" id="KW-0479">Metal-binding</keyword>
<reference evidence="8 9" key="1">
    <citation type="journal article" date="2013" name="Nat. Genet.">
        <title>The genome of the hydatid tapeworm Echinococcus granulosus.</title>
        <authorList>
            <person name="Zheng H."/>
            <person name="Zhang W."/>
            <person name="Zhang L."/>
            <person name="Zhang Z."/>
            <person name="Li J."/>
            <person name="Lu G."/>
            <person name="Zhu Y."/>
            <person name="Wang Y."/>
            <person name="Huang Y."/>
            <person name="Liu J."/>
            <person name="Kang H."/>
            <person name="Chen J."/>
            <person name="Wang L."/>
            <person name="Chen A."/>
            <person name="Yu S."/>
            <person name="Gao Z."/>
            <person name="Jin L."/>
            <person name="Gu W."/>
            <person name="Wang Z."/>
            <person name="Zhao L."/>
            <person name="Shi B."/>
            <person name="Wen H."/>
            <person name="Lin R."/>
            <person name="Jones M.K."/>
            <person name="Brejova B."/>
            <person name="Vinar T."/>
            <person name="Zhao G."/>
            <person name="McManus D.P."/>
            <person name="Chen Z."/>
            <person name="Zhou Y."/>
            <person name="Wang S."/>
        </authorList>
    </citation>
    <scope>NUCLEOTIDE SEQUENCE [LARGE SCALE GENOMIC DNA]</scope>
</reference>
<dbReference type="PROSITE" id="PS50157">
    <property type="entry name" value="ZINC_FINGER_C2H2_2"/>
    <property type="match status" value="3"/>
</dbReference>
<dbReference type="GO" id="GO:0008270">
    <property type="term" value="F:zinc ion binding"/>
    <property type="evidence" value="ECO:0007669"/>
    <property type="project" value="UniProtKB-KW"/>
</dbReference>
<dbReference type="CTD" id="36340775"/>
<proteinExistence type="predicted"/>
<dbReference type="Gene3D" id="3.30.160.60">
    <property type="entry name" value="Classic Zinc Finger"/>
    <property type="match status" value="3"/>
</dbReference>
<dbReference type="Pfam" id="PF13894">
    <property type="entry name" value="zf-C2H2_4"/>
    <property type="match status" value="1"/>
</dbReference>
<feature type="domain" description="C2H2-type" evidence="7">
    <location>
        <begin position="232"/>
        <end position="261"/>
    </location>
</feature>
<feature type="region of interest" description="Disordered" evidence="6">
    <location>
        <begin position="273"/>
        <end position="307"/>
    </location>
</feature>
<dbReference type="OMA" id="FNERFEN"/>
<accession>W6UP51</accession>
<dbReference type="SUPFAM" id="SSF57667">
    <property type="entry name" value="beta-beta-alpha zinc fingers"/>
    <property type="match status" value="2"/>
</dbReference>
<dbReference type="PANTHER" id="PTHR24408:SF58">
    <property type="entry name" value="TRANSCRIPTION FACTOR (TFIIIA), PUTATIVE (AFU_ORTHOLOGUE AFUA_1G05150)-RELATED"/>
    <property type="match status" value="1"/>
</dbReference>
<evidence type="ECO:0000256" key="5">
    <source>
        <dbReference type="PROSITE-ProRule" id="PRU00042"/>
    </source>
</evidence>
<evidence type="ECO:0000313" key="8">
    <source>
        <dbReference type="EMBL" id="EUB60062.1"/>
    </source>
</evidence>
<dbReference type="InterPro" id="IPR013087">
    <property type="entry name" value="Znf_C2H2_type"/>
</dbReference>
<organism evidence="8 9">
    <name type="scientific">Echinococcus granulosus</name>
    <name type="common">Hydatid tapeworm</name>
    <dbReference type="NCBI Taxonomy" id="6210"/>
    <lineage>
        <taxon>Eukaryota</taxon>
        <taxon>Metazoa</taxon>
        <taxon>Spiralia</taxon>
        <taxon>Lophotrochozoa</taxon>
        <taxon>Platyhelminthes</taxon>
        <taxon>Cestoda</taxon>
        <taxon>Eucestoda</taxon>
        <taxon>Cyclophyllidea</taxon>
        <taxon>Taeniidae</taxon>
        <taxon>Echinococcus</taxon>
        <taxon>Echinococcus granulosus group</taxon>
    </lineage>
</organism>
<dbReference type="GO" id="GO:0043565">
    <property type="term" value="F:sequence-specific DNA binding"/>
    <property type="evidence" value="ECO:0007669"/>
    <property type="project" value="TreeGrafter"/>
</dbReference>
<evidence type="ECO:0000313" key="9">
    <source>
        <dbReference type="Proteomes" id="UP000019149"/>
    </source>
</evidence>
<name>W6UP51_ECHGR</name>
<dbReference type="STRING" id="6210.W6UP51"/>
<keyword evidence="3 5" id="KW-0863">Zinc-finger</keyword>
<dbReference type="PANTHER" id="PTHR24408">
    <property type="entry name" value="ZINC FINGER PROTEIN"/>
    <property type="match status" value="1"/>
</dbReference>
<dbReference type="GO" id="GO:0005634">
    <property type="term" value="C:nucleus"/>
    <property type="evidence" value="ECO:0007669"/>
    <property type="project" value="TreeGrafter"/>
</dbReference>
<dbReference type="Proteomes" id="UP000019149">
    <property type="component" value="Unassembled WGS sequence"/>
</dbReference>
<evidence type="ECO:0000256" key="6">
    <source>
        <dbReference type="SAM" id="MobiDB-lite"/>
    </source>
</evidence>
<protein>
    <submittedName>
        <fullName evidence="8">Transcription factor IIIA</fullName>
    </submittedName>
</protein>
<evidence type="ECO:0000256" key="1">
    <source>
        <dbReference type="ARBA" id="ARBA00022723"/>
    </source>
</evidence>
<evidence type="ECO:0000259" key="7">
    <source>
        <dbReference type="PROSITE" id="PS50157"/>
    </source>
</evidence>
<keyword evidence="4" id="KW-0862">Zinc</keyword>
<feature type="domain" description="C2H2-type" evidence="7">
    <location>
        <begin position="165"/>
        <end position="192"/>
    </location>
</feature>
<evidence type="ECO:0000256" key="3">
    <source>
        <dbReference type="ARBA" id="ARBA00022771"/>
    </source>
</evidence>
<gene>
    <name evidence="8" type="ORF">EGR_05060</name>
</gene>
<comment type="caution">
    <text evidence="8">The sequence shown here is derived from an EMBL/GenBank/DDBJ whole genome shotgun (WGS) entry which is preliminary data.</text>
</comment>
<keyword evidence="2" id="KW-0677">Repeat</keyword>